<keyword evidence="4" id="KW-0436">Ligase</keyword>
<evidence type="ECO:0000256" key="1">
    <source>
        <dbReference type="ARBA" id="ARBA00005077"/>
    </source>
</evidence>
<keyword evidence="10" id="KW-0464">Manganese</keyword>
<evidence type="ECO:0000259" key="14">
    <source>
        <dbReference type="PROSITE" id="PS50975"/>
    </source>
</evidence>
<dbReference type="SUPFAM" id="SSF52440">
    <property type="entry name" value="PreATP-grasp domain"/>
    <property type="match status" value="1"/>
</dbReference>
<dbReference type="PANTHER" id="PTHR11405:SF53">
    <property type="entry name" value="CARBAMOYL-PHOSPHATE SYNTHASE [AMMONIA], MITOCHONDRIAL"/>
    <property type="match status" value="1"/>
</dbReference>
<proteinExistence type="inferred from homology"/>
<dbReference type="GO" id="GO:0006541">
    <property type="term" value="P:glutamine metabolic process"/>
    <property type="evidence" value="ECO:0007669"/>
    <property type="project" value="TreeGrafter"/>
</dbReference>
<dbReference type="Pfam" id="PF02786">
    <property type="entry name" value="CPSase_L_D2"/>
    <property type="match status" value="1"/>
</dbReference>
<dbReference type="EnsemblMetazoa" id="BGLB005863-RB">
    <property type="protein sequence ID" value="BGLB005863-PB"/>
    <property type="gene ID" value="BGLB005863"/>
</dbReference>
<evidence type="ECO:0000256" key="8">
    <source>
        <dbReference type="ARBA" id="ARBA00022741"/>
    </source>
</evidence>
<evidence type="ECO:0000256" key="12">
    <source>
        <dbReference type="ARBA" id="ARBA00048816"/>
    </source>
</evidence>
<sequence length="308" mass="34265">MVNCNPETVSTDYTMSDKLYFEPLNLEHVLSIIDKESLKGELLGVVVQLGGQTPLKLGAMLVKYGVKILGTSFESIDLCEDRGRFRYFVNKFNLRQTNSVICDNLSCVIDESKKIEFPILIRPSYVLGGHGMTIVKNKNELESYIENNSAQIYSSILVDHFLEDAMEIDVDAVSDGHDVVIVGIMEHIENAGVYSGDSSCIMPHYLLKDELVENIIQQTVLIGKEAKIIGLLNIQYAIKDNEIYVLEVNPRASRTIPFVSKVLGFSVVGAAVRVMLGQKISTMNIPSIKDIGFFAIKKPVFHSPVFLV</sequence>
<dbReference type="Gene3D" id="3.40.50.20">
    <property type="match status" value="1"/>
</dbReference>
<evidence type="ECO:0000256" key="7">
    <source>
        <dbReference type="ARBA" id="ARBA00022737"/>
    </source>
</evidence>
<keyword evidence="3" id="KW-0055">Arginine biosynthesis</keyword>
<dbReference type="GO" id="GO:0006526">
    <property type="term" value="P:L-arginine biosynthetic process"/>
    <property type="evidence" value="ECO:0007669"/>
    <property type="project" value="UniProtKB-KW"/>
</dbReference>
<comment type="similarity">
    <text evidence="2">Belongs to the CarB family.</text>
</comment>
<keyword evidence="9 13" id="KW-0067">ATP-binding</keyword>
<evidence type="ECO:0000256" key="10">
    <source>
        <dbReference type="ARBA" id="ARBA00023211"/>
    </source>
</evidence>
<dbReference type="VEuPathDB" id="VectorBase:BGLAX_049452"/>
<dbReference type="PANTHER" id="PTHR11405">
    <property type="entry name" value="CARBAMOYLTRANSFERASE FAMILY MEMBER"/>
    <property type="match status" value="1"/>
</dbReference>
<dbReference type="Gene3D" id="3.30.1490.20">
    <property type="entry name" value="ATP-grasp fold, A domain"/>
    <property type="match status" value="1"/>
</dbReference>
<keyword evidence="5" id="KW-0028">Amino-acid biosynthesis</keyword>
<organism evidence="15 16">
    <name type="scientific">Biomphalaria glabrata</name>
    <name type="common">Bloodfluke planorb</name>
    <name type="synonym">Freshwater snail</name>
    <dbReference type="NCBI Taxonomy" id="6526"/>
    <lineage>
        <taxon>Eukaryota</taxon>
        <taxon>Metazoa</taxon>
        <taxon>Spiralia</taxon>
        <taxon>Lophotrochozoa</taxon>
        <taxon>Mollusca</taxon>
        <taxon>Gastropoda</taxon>
        <taxon>Heterobranchia</taxon>
        <taxon>Euthyneura</taxon>
        <taxon>Panpulmonata</taxon>
        <taxon>Hygrophila</taxon>
        <taxon>Lymnaeoidea</taxon>
        <taxon>Planorbidae</taxon>
        <taxon>Biomphalaria</taxon>
    </lineage>
</organism>
<reference evidence="15" key="1">
    <citation type="submission" date="2020-05" db="UniProtKB">
        <authorList>
            <consortium name="EnsemblMetazoa"/>
        </authorList>
    </citation>
    <scope>IDENTIFICATION</scope>
    <source>
        <strain evidence="15">BB02</strain>
    </source>
</reference>
<dbReference type="STRING" id="6526.A0A2C9JPL3"/>
<gene>
    <name evidence="15" type="primary">106062511</name>
</gene>
<evidence type="ECO:0000256" key="5">
    <source>
        <dbReference type="ARBA" id="ARBA00022605"/>
    </source>
</evidence>
<protein>
    <recommendedName>
        <fullName evidence="14">ATP-grasp domain-containing protein</fullName>
    </recommendedName>
</protein>
<keyword evidence="7" id="KW-0677">Repeat</keyword>
<evidence type="ECO:0000256" key="2">
    <source>
        <dbReference type="ARBA" id="ARBA00009799"/>
    </source>
</evidence>
<dbReference type="FunFam" id="3.30.470.20:FF:000026">
    <property type="entry name" value="Carbamoyl-phosphate synthase large chain"/>
    <property type="match status" value="1"/>
</dbReference>
<dbReference type="InterPro" id="IPR058047">
    <property type="entry name" value="CPSase_preATP-grasp"/>
</dbReference>
<dbReference type="GO" id="GO:0004088">
    <property type="term" value="F:carbamoyl-phosphate synthase (glutamine-hydrolyzing) activity"/>
    <property type="evidence" value="ECO:0007669"/>
    <property type="project" value="UniProtKB-EC"/>
</dbReference>
<dbReference type="AlphaFoldDB" id="A0A2C9JPL3"/>
<dbReference type="Proteomes" id="UP000076420">
    <property type="component" value="Unassembled WGS sequence"/>
</dbReference>
<evidence type="ECO:0000313" key="16">
    <source>
        <dbReference type="Proteomes" id="UP000076420"/>
    </source>
</evidence>
<dbReference type="GO" id="GO:0046872">
    <property type="term" value="F:metal ion binding"/>
    <property type="evidence" value="ECO:0007669"/>
    <property type="project" value="UniProtKB-KW"/>
</dbReference>
<keyword evidence="8 13" id="KW-0547">Nucleotide-binding</keyword>
<dbReference type="GO" id="GO:0005737">
    <property type="term" value="C:cytoplasm"/>
    <property type="evidence" value="ECO:0007669"/>
    <property type="project" value="TreeGrafter"/>
</dbReference>
<evidence type="ECO:0000256" key="9">
    <source>
        <dbReference type="ARBA" id="ARBA00022840"/>
    </source>
</evidence>
<feature type="domain" description="ATP-grasp" evidence="14">
    <location>
        <begin position="86"/>
        <end position="276"/>
    </location>
</feature>
<accession>A0A2C9JPL3</accession>
<evidence type="ECO:0000256" key="3">
    <source>
        <dbReference type="ARBA" id="ARBA00022571"/>
    </source>
</evidence>
<dbReference type="InterPro" id="IPR011761">
    <property type="entry name" value="ATP-grasp"/>
</dbReference>
<dbReference type="InterPro" id="IPR005483">
    <property type="entry name" value="CPSase_dom"/>
</dbReference>
<dbReference type="VEuPathDB" id="VectorBase:BGLB005863"/>
<evidence type="ECO:0000256" key="13">
    <source>
        <dbReference type="PROSITE-ProRule" id="PRU00409"/>
    </source>
</evidence>
<dbReference type="GO" id="GO:0004087">
    <property type="term" value="F:carbamoyl-phosphate synthase (ammonia) activity"/>
    <property type="evidence" value="ECO:0007669"/>
    <property type="project" value="UniProtKB-EC"/>
</dbReference>
<name>A0A2C9JPL3_BIOGL</name>
<comment type="pathway">
    <text evidence="1">Amino-acid biosynthesis; L-arginine biosynthesis; carbamoyl phosphate from bicarbonate: step 1/1.</text>
</comment>
<dbReference type="Gene3D" id="3.30.470.20">
    <property type="entry name" value="ATP-grasp fold, B domain"/>
    <property type="match status" value="1"/>
</dbReference>
<evidence type="ECO:0000313" key="15">
    <source>
        <dbReference type="EnsemblMetazoa" id="BGLB005863-PB"/>
    </source>
</evidence>
<dbReference type="InterPro" id="IPR013815">
    <property type="entry name" value="ATP_grasp_subdomain_1"/>
</dbReference>
<comment type="catalytic activity">
    <reaction evidence="11">
        <text>hydrogencarbonate + NH4(+) + 2 ATP = carbamoyl phosphate + 2 ADP + phosphate + 2 H(+)</text>
        <dbReference type="Rhea" id="RHEA:18029"/>
        <dbReference type="ChEBI" id="CHEBI:15378"/>
        <dbReference type="ChEBI" id="CHEBI:17544"/>
        <dbReference type="ChEBI" id="CHEBI:28938"/>
        <dbReference type="ChEBI" id="CHEBI:30616"/>
        <dbReference type="ChEBI" id="CHEBI:43474"/>
        <dbReference type="ChEBI" id="CHEBI:58228"/>
        <dbReference type="ChEBI" id="CHEBI:456216"/>
        <dbReference type="EC" id="6.3.4.16"/>
    </reaction>
</comment>
<dbReference type="Pfam" id="PF25596">
    <property type="entry name" value="CPSase_L_D1"/>
    <property type="match status" value="1"/>
</dbReference>
<comment type="catalytic activity">
    <reaction evidence="12">
        <text>hydrogencarbonate + L-glutamine + 2 ATP + H2O = carbamoyl phosphate + L-glutamate + 2 ADP + phosphate + 2 H(+)</text>
        <dbReference type="Rhea" id="RHEA:18633"/>
        <dbReference type="ChEBI" id="CHEBI:15377"/>
        <dbReference type="ChEBI" id="CHEBI:15378"/>
        <dbReference type="ChEBI" id="CHEBI:17544"/>
        <dbReference type="ChEBI" id="CHEBI:29985"/>
        <dbReference type="ChEBI" id="CHEBI:30616"/>
        <dbReference type="ChEBI" id="CHEBI:43474"/>
        <dbReference type="ChEBI" id="CHEBI:58228"/>
        <dbReference type="ChEBI" id="CHEBI:58359"/>
        <dbReference type="ChEBI" id="CHEBI:456216"/>
        <dbReference type="EC" id="6.3.5.5"/>
    </reaction>
</comment>
<keyword evidence="6" id="KW-0479">Metal-binding</keyword>
<dbReference type="PROSITE" id="PS00866">
    <property type="entry name" value="CPSASE_1"/>
    <property type="match status" value="1"/>
</dbReference>
<evidence type="ECO:0000256" key="6">
    <source>
        <dbReference type="ARBA" id="ARBA00022723"/>
    </source>
</evidence>
<dbReference type="GO" id="GO:0005524">
    <property type="term" value="F:ATP binding"/>
    <property type="evidence" value="ECO:0007669"/>
    <property type="project" value="UniProtKB-UniRule"/>
</dbReference>
<dbReference type="InterPro" id="IPR005479">
    <property type="entry name" value="CPAse_ATP-bd"/>
</dbReference>
<dbReference type="PROSITE" id="PS50975">
    <property type="entry name" value="ATP_GRASP"/>
    <property type="match status" value="1"/>
</dbReference>
<dbReference type="SUPFAM" id="SSF56059">
    <property type="entry name" value="Glutathione synthetase ATP-binding domain-like"/>
    <property type="match status" value="1"/>
</dbReference>
<evidence type="ECO:0000256" key="4">
    <source>
        <dbReference type="ARBA" id="ARBA00022598"/>
    </source>
</evidence>
<evidence type="ECO:0000256" key="11">
    <source>
        <dbReference type="ARBA" id="ARBA00047359"/>
    </source>
</evidence>
<dbReference type="InterPro" id="IPR016185">
    <property type="entry name" value="PreATP-grasp_dom_sf"/>
</dbReference>
<dbReference type="PROSITE" id="PS00867">
    <property type="entry name" value="CPSASE_2"/>
    <property type="match status" value="1"/>
</dbReference>
<dbReference type="PRINTS" id="PR00098">
    <property type="entry name" value="CPSASE"/>
</dbReference>